<dbReference type="GO" id="GO:0020037">
    <property type="term" value="F:heme binding"/>
    <property type="evidence" value="ECO:0007669"/>
    <property type="project" value="InterPro"/>
</dbReference>
<dbReference type="GO" id="GO:0004601">
    <property type="term" value="F:peroxidase activity"/>
    <property type="evidence" value="ECO:0007669"/>
    <property type="project" value="InterPro"/>
</dbReference>
<name>A0A2J8AE99_9CHLO</name>
<organism evidence="1 2">
    <name type="scientific">Tetrabaena socialis</name>
    <dbReference type="NCBI Taxonomy" id="47790"/>
    <lineage>
        <taxon>Eukaryota</taxon>
        <taxon>Viridiplantae</taxon>
        <taxon>Chlorophyta</taxon>
        <taxon>core chlorophytes</taxon>
        <taxon>Chlorophyceae</taxon>
        <taxon>CS clade</taxon>
        <taxon>Chlamydomonadales</taxon>
        <taxon>Tetrabaenaceae</taxon>
        <taxon>Tetrabaena</taxon>
    </lineage>
</organism>
<proteinExistence type="predicted"/>
<dbReference type="SUPFAM" id="SSF48113">
    <property type="entry name" value="Heme-dependent peroxidases"/>
    <property type="match status" value="1"/>
</dbReference>
<sequence>MNLYWECVGFGDIKWVTLYAKDDEAFFKDFAVAFGKLLELGVPFPTA</sequence>
<accession>A0A2J8AE99</accession>
<keyword evidence="2" id="KW-1185">Reference proteome</keyword>
<evidence type="ECO:0000313" key="2">
    <source>
        <dbReference type="Proteomes" id="UP000236333"/>
    </source>
</evidence>
<dbReference type="InterPro" id="IPR010255">
    <property type="entry name" value="Haem_peroxidase_sf"/>
</dbReference>
<dbReference type="Proteomes" id="UP000236333">
    <property type="component" value="Unassembled WGS sequence"/>
</dbReference>
<protein>
    <submittedName>
        <fullName evidence="1">Uncharacterized protein</fullName>
    </submittedName>
</protein>
<dbReference type="GO" id="GO:0006979">
    <property type="term" value="P:response to oxidative stress"/>
    <property type="evidence" value="ECO:0007669"/>
    <property type="project" value="InterPro"/>
</dbReference>
<evidence type="ECO:0000313" key="1">
    <source>
        <dbReference type="EMBL" id="PNH10843.1"/>
    </source>
</evidence>
<dbReference type="AlphaFoldDB" id="A0A2J8AE99"/>
<gene>
    <name evidence="1" type="ORF">TSOC_002340</name>
</gene>
<reference evidence="1 2" key="1">
    <citation type="journal article" date="2017" name="Mol. Biol. Evol.">
        <title>The 4-celled Tetrabaena socialis nuclear genome reveals the essential components for genetic control of cell number at the origin of multicellularity in the volvocine lineage.</title>
        <authorList>
            <person name="Featherston J."/>
            <person name="Arakaki Y."/>
            <person name="Hanschen E.R."/>
            <person name="Ferris P.J."/>
            <person name="Michod R.E."/>
            <person name="Olson B.J.S.C."/>
            <person name="Nozaki H."/>
            <person name="Durand P.M."/>
        </authorList>
    </citation>
    <scope>NUCLEOTIDE SEQUENCE [LARGE SCALE GENOMIC DNA]</scope>
    <source>
        <strain evidence="1 2">NIES-571</strain>
    </source>
</reference>
<dbReference type="OrthoDB" id="2859658at2759"/>
<dbReference type="EMBL" id="PGGS01000045">
    <property type="protein sequence ID" value="PNH10843.1"/>
    <property type="molecule type" value="Genomic_DNA"/>
</dbReference>
<comment type="caution">
    <text evidence="1">The sequence shown here is derived from an EMBL/GenBank/DDBJ whole genome shotgun (WGS) entry which is preliminary data.</text>
</comment>